<keyword evidence="3 8" id="KW-0732">Signal</keyword>
<accession>A0ABV5ZPK9</accession>
<dbReference type="InterPro" id="IPR018114">
    <property type="entry name" value="TRYPSIN_HIS"/>
</dbReference>
<dbReference type="PROSITE" id="PS00134">
    <property type="entry name" value="TRYPSIN_HIS"/>
    <property type="match status" value="1"/>
</dbReference>
<evidence type="ECO:0000313" key="10">
    <source>
        <dbReference type="EMBL" id="MFB9902832.1"/>
    </source>
</evidence>
<dbReference type="Gene3D" id="2.40.10.10">
    <property type="entry name" value="Trypsin-like serine proteases"/>
    <property type="match status" value="2"/>
</dbReference>
<dbReference type="InterPro" id="IPR043504">
    <property type="entry name" value="Peptidase_S1_PA_chymotrypsin"/>
</dbReference>
<dbReference type="SUPFAM" id="SSF50494">
    <property type="entry name" value="Trypsin-like serine proteases"/>
    <property type="match status" value="1"/>
</dbReference>
<dbReference type="EMBL" id="JBHLZU010000002">
    <property type="protein sequence ID" value="MFB9902832.1"/>
    <property type="molecule type" value="Genomic_DNA"/>
</dbReference>
<dbReference type="InterPro" id="IPR001316">
    <property type="entry name" value="Pept_S1A_streptogrisin"/>
</dbReference>
<dbReference type="InterPro" id="IPR006311">
    <property type="entry name" value="TAT_signal"/>
</dbReference>
<dbReference type="Proteomes" id="UP001589693">
    <property type="component" value="Unassembled WGS sequence"/>
</dbReference>
<proteinExistence type="inferred from homology"/>
<evidence type="ECO:0000256" key="2">
    <source>
        <dbReference type="ARBA" id="ARBA00022670"/>
    </source>
</evidence>
<feature type="chain" id="PRO_5045061298" evidence="8">
    <location>
        <begin position="28"/>
        <end position="399"/>
    </location>
</feature>
<sequence>MTLSRSRLLAGAAAAALLPLGAGVAAAAPTTPAFDPQMVSALAAELGVSARQATDRLLAQSEQQGKLTQLQGSGAADGAFFDGTGRLVVNVTSDAGTAKAAELGLTSRRAAKGESRLLAVKKELDRVAAAGVPVGVTSWQTDLASDTVTVRVSDESRPEAQALLAAARRHGDAVRVERDSTPLAAHLSVSPGSKMTFSASGGGYCSVGFGARDSQGNRYLVSAGHCLESSPSLYSGSTKFGATTDTRFHKGTNSVDMGIARLDAEDSIATSVYTHGSSAGSPAVRGSARTAVGGAICKSGATSGWTCGTVRSYDVSVTYTDPNGGPNTTVTGLASSSVCTMSGDSGGAYISGDQAQGMTSGGPMGQQCTFNGGNQSGKSSYFQPLTDALSHYGLTLTTS</sequence>
<dbReference type="PRINTS" id="PR00861">
    <property type="entry name" value="ALYTICPTASE"/>
</dbReference>
<keyword evidence="6" id="KW-0865">Zymogen</keyword>
<dbReference type="RefSeq" id="WP_377849937.1">
    <property type="nucleotide sequence ID" value="NZ_JBHLZU010000002.1"/>
</dbReference>
<organism evidence="10 11">
    <name type="scientific">Allokutzneria oryzae</name>
    <dbReference type="NCBI Taxonomy" id="1378989"/>
    <lineage>
        <taxon>Bacteria</taxon>
        <taxon>Bacillati</taxon>
        <taxon>Actinomycetota</taxon>
        <taxon>Actinomycetes</taxon>
        <taxon>Pseudonocardiales</taxon>
        <taxon>Pseudonocardiaceae</taxon>
        <taxon>Allokutzneria</taxon>
    </lineage>
</organism>
<keyword evidence="5" id="KW-0720">Serine protease</keyword>
<evidence type="ECO:0000256" key="3">
    <source>
        <dbReference type="ARBA" id="ARBA00022729"/>
    </source>
</evidence>
<evidence type="ECO:0000313" key="11">
    <source>
        <dbReference type="Proteomes" id="UP001589693"/>
    </source>
</evidence>
<name>A0ABV5ZPK9_9PSEU</name>
<protein>
    <submittedName>
        <fullName evidence="10">S1 family peptidase</fullName>
    </submittedName>
</protein>
<evidence type="ECO:0000256" key="5">
    <source>
        <dbReference type="ARBA" id="ARBA00022825"/>
    </source>
</evidence>
<dbReference type="CDD" id="cd21112">
    <property type="entry name" value="alphaLP-like"/>
    <property type="match status" value="1"/>
</dbReference>
<dbReference type="PROSITE" id="PS00135">
    <property type="entry name" value="TRYPSIN_SER"/>
    <property type="match status" value="1"/>
</dbReference>
<keyword evidence="2" id="KW-0645">Protease</keyword>
<evidence type="ECO:0000259" key="9">
    <source>
        <dbReference type="Pfam" id="PF02983"/>
    </source>
</evidence>
<keyword evidence="4" id="KW-0378">Hydrolase</keyword>
<dbReference type="InterPro" id="IPR004236">
    <property type="entry name" value="Pept_S1_alpha_lytic"/>
</dbReference>
<comment type="similarity">
    <text evidence="1">Belongs to the peptidase S1 family.</text>
</comment>
<dbReference type="PIRSF" id="PIRSF001134">
    <property type="entry name" value="Streptogrisin"/>
    <property type="match status" value="1"/>
</dbReference>
<dbReference type="Gene3D" id="3.30.300.50">
    <property type="match status" value="1"/>
</dbReference>
<evidence type="ECO:0000256" key="7">
    <source>
        <dbReference type="ARBA" id="ARBA00023157"/>
    </source>
</evidence>
<feature type="domain" description="Peptidase S1A alpha-lytic prodomain" evidence="9">
    <location>
        <begin position="117"/>
        <end position="169"/>
    </location>
</feature>
<reference evidence="10 11" key="1">
    <citation type="submission" date="2024-09" db="EMBL/GenBank/DDBJ databases">
        <authorList>
            <person name="Sun Q."/>
            <person name="Mori K."/>
        </authorList>
    </citation>
    <scope>NUCLEOTIDE SEQUENCE [LARGE SCALE GENOMIC DNA]</scope>
    <source>
        <strain evidence="10 11">TBRC 7907</strain>
    </source>
</reference>
<dbReference type="InterPro" id="IPR035070">
    <property type="entry name" value="Streptogrisin_prodomain"/>
</dbReference>
<feature type="signal peptide" evidence="8">
    <location>
        <begin position="1"/>
        <end position="27"/>
    </location>
</feature>
<keyword evidence="11" id="KW-1185">Reference proteome</keyword>
<keyword evidence="7" id="KW-1015">Disulfide bond</keyword>
<comment type="caution">
    <text evidence="10">The sequence shown here is derived from an EMBL/GenBank/DDBJ whole genome shotgun (WGS) entry which is preliminary data.</text>
</comment>
<evidence type="ECO:0000256" key="1">
    <source>
        <dbReference type="ARBA" id="ARBA00007664"/>
    </source>
</evidence>
<dbReference type="Pfam" id="PF02983">
    <property type="entry name" value="Pro_Al_protease"/>
    <property type="match status" value="1"/>
</dbReference>
<dbReference type="InterPro" id="IPR033116">
    <property type="entry name" value="TRYPSIN_SER"/>
</dbReference>
<dbReference type="PROSITE" id="PS51318">
    <property type="entry name" value="TAT"/>
    <property type="match status" value="1"/>
</dbReference>
<gene>
    <name evidence="10" type="ORF">ACFFQA_02655</name>
</gene>
<evidence type="ECO:0000256" key="6">
    <source>
        <dbReference type="ARBA" id="ARBA00023145"/>
    </source>
</evidence>
<dbReference type="InterPro" id="IPR009003">
    <property type="entry name" value="Peptidase_S1_PA"/>
</dbReference>
<evidence type="ECO:0000256" key="4">
    <source>
        <dbReference type="ARBA" id="ARBA00022801"/>
    </source>
</evidence>
<evidence type="ECO:0000256" key="8">
    <source>
        <dbReference type="SAM" id="SignalP"/>
    </source>
</evidence>